<protein>
    <recommendedName>
        <fullName evidence="3">Transposase</fullName>
    </recommendedName>
</protein>
<gene>
    <name evidence="1" type="ORF">ABT276_27640</name>
</gene>
<proteinExistence type="predicted"/>
<name>A0ABV1V207_9ACTN</name>
<evidence type="ECO:0000313" key="2">
    <source>
        <dbReference type="Proteomes" id="UP001445472"/>
    </source>
</evidence>
<organism evidence="1 2">
    <name type="scientific">Streptomyces xantholiticus</name>
    <dbReference type="NCBI Taxonomy" id="68285"/>
    <lineage>
        <taxon>Bacteria</taxon>
        <taxon>Bacillati</taxon>
        <taxon>Actinomycetota</taxon>
        <taxon>Actinomycetes</taxon>
        <taxon>Kitasatosporales</taxon>
        <taxon>Streptomycetaceae</taxon>
        <taxon>Streptomyces</taxon>
    </lineage>
</organism>
<reference evidence="1 2" key="1">
    <citation type="submission" date="2024-06" db="EMBL/GenBank/DDBJ databases">
        <title>The Natural Products Discovery Center: Release of the First 8490 Sequenced Strains for Exploring Actinobacteria Biosynthetic Diversity.</title>
        <authorList>
            <person name="Kalkreuter E."/>
            <person name="Kautsar S.A."/>
            <person name="Yang D."/>
            <person name="Bader C.D."/>
            <person name="Teijaro C.N."/>
            <person name="Fluegel L."/>
            <person name="Davis C.M."/>
            <person name="Simpson J.R."/>
            <person name="Lauterbach L."/>
            <person name="Steele A.D."/>
            <person name="Gui C."/>
            <person name="Meng S."/>
            <person name="Li G."/>
            <person name="Viehrig K."/>
            <person name="Ye F."/>
            <person name="Su P."/>
            <person name="Kiefer A.F."/>
            <person name="Nichols A."/>
            <person name="Cepeda A.J."/>
            <person name="Yan W."/>
            <person name="Fan B."/>
            <person name="Jiang Y."/>
            <person name="Adhikari A."/>
            <person name="Zheng C.-J."/>
            <person name="Schuster L."/>
            <person name="Cowan T.M."/>
            <person name="Smanski M.J."/>
            <person name="Chevrette M.G."/>
            <person name="De Carvalho L.P.S."/>
            <person name="Shen B."/>
        </authorList>
    </citation>
    <scope>NUCLEOTIDE SEQUENCE [LARGE SCALE GENOMIC DNA]</scope>
    <source>
        <strain evidence="1 2">NPDC000837</strain>
    </source>
</reference>
<keyword evidence="2" id="KW-1185">Reference proteome</keyword>
<sequence length="121" mass="12977">MTEEPRSPALKSLPATTEQVAAADARVIITGIMPGLHIRMALRPPVADWLCRCGHHERARGRAAVIELTTRVRVWHCPHAADKQTAPATEGAKVAARQGVRSVSDLHLPATAAPADRRNAA</sequence>
<accession>A0ABV1V207</accession>
<evidence type="ECO:0000313" key="1">
    <source>
        <dbReference type="EMBL" id="MER6617069.1"/>
    </source>
</evidence>
<dbReference type="EMBL" id="JBEPBX010000032">
    <property type="protein sequence ID" value="MER6617069.1"/>
    <property type="molecule type" value="Genomic_DNA"/>
</dbReference>
<evidence type="ECO:0008006" key="3">
    <source>
        <dbReference type="Google" id="ProtNLM"/>
    </source>
</evidence>
<dbReference type="RefSeq" id="WP_351978265.1">
    <property type="nucleotide sequence ID" value="NZ_JBEPBX010000032.1"/>
</dbReference>
<comment type="caution">
    <text evidence="1">The sequence shown here is derived from an EMBL/GenBank/DDBJ whole genome shotgun (WGS) entry which is preliminary data.</text>
</comment>
<dbReference type="Proteomes" id="UP001445472">
    <property type="component" value="Unassembled WGS sequence"/>
</dbReference>